<organism evidence="2 3">
    <name type="scientific">Candidatus Competibacter phosphatis</name>
    <dbReference type="NCBI Taxonomy" id="221280"/>
    <lineage>
        <taxon>Bacteria</taxon>
        <taxon>Pseudomonadati</taxon>
        <taxon>Pseudomonadota</taxon>
        <taxon>Gammaproteobacteria</taxon>
        <taxon>Candidatus Competibacteraceae</taxon>
        <taxon>Candidatus Competibacter</taxon>
    </lineage>
</organism>
<name>A0ABX1TPG3_9GAMM</name>
<dbReference type="InterPro" id="IPR022073">
    <property type="entry name" value="T4BSS_DotH_IcmK"/>
</dbReference>
<protein>
    <recommendedName>
        <fullName evidence="4">Type IV secretion protein DotH</fullName>
    </recommendedName>
</protein>
<sequence>MGRSSRLDGLLTALLSILLGVTSTAWALGGPTSRPPTAPDAAPPIVESPPTVPEPETAPDAAPPVVESPLSPPPLNPPVERGHQARRERARDRAFEQTEDTLTPMTPDQLHSLIRSLEITEAVAADQRPPEAVMSAEALNLNATRPPVVRVAQGFGTSIVFTDRTGAIWPITAYQGFNDKLFAVSASTTSGDKDDLPTLLVVQPVAGAGAGNLVVTLKALHTPVVLSLALGQKTIDARKEFKLPLAGPNAATEYHAASPTGID</sequence>
<feature type="compositionally biased region" description="Low complexity" evidence="1">
    <location>
        <begin position="54"/>
        <end position="69"/>
    </location>
</feature>
<dbReference type="RefSeq" id="WP_246327766.1">
    <property type="nucleotide sequence ID" value="NZ_SPMZ01000088.1"/>
</dbReference>
<dbReference type="Proteomes" id="UP000760480">
    <property type="component" value="Unassembled WGS sequence"/>
</dbReference>
<feature type="compositionally biased region" description="Basic and acidic residues" evidence="1">
    <location>
        <begin position="80"/>
        <end position="96"/>
    </location>
</feature>
<keyword evidence="3" id="KW-1185">Reference proteome</keyword>
<comment type="caution">
    <text evidence="2">The sequence shown here is derived from an EMBL/GenBank/DDBJ whole genome shotgun (WGS) entry which is preliminary data.</text>
</comment>
<evidence type="ECO:0000313" key="3">
    <source>
        <dbReference type="Proteomes" id="UP000760480"/>
    </source>
</evidence>
<dbReference type="Pfam" id="PF12293">
    <property type="entry name" value="T4BSS_DotH_IcmK"/>
    <property type="match status" value="1"/>
</dbReference>
<evidence type="ECO:0000313" key="2">
    <source>
        <dbReference type="EMBL" id="NMQ21343.1"/>
    </source>
</evidence>
<feature type="non-terminal residue" evidence="2">
    <location>
        <position position="263"/>
    </location>
</feature>
<accession>A0ABX1TPG3</accession>
<feature type="region of interest" description="Disordered" evidence="1">
    <location>
        <begin position="29"/>
        <end position="106"/>
    </location>
</feature>
<evidence type="ECO:0008006" key="4">
    <source>
        <dbReference type="Google" id="ProtNLM"/>
    </source>
</evidence>
<dbReference type="EMBL" id="SPMZ01000088">
    <property type="protein sequence ID" value="NMQ21343.1"/>
    <property type="molecule type" value="Genomic_DNA"/>
</dbReference>
<proteinExistence type="predicted"/>
<evidence type="ECO:0000256" key="1">
    <source>
        <dbReference type="SAM" id="MobiDB-lite"/>
    </source>
</evidence>
<feature type="compositionally biased region" description="Pro residues" evidence="1">
    <location>
        <begin position="33"/>
        <end position="53"/>
    </location>
</feature>
<reference evidence="2 3" key="1">
    <citation type="submission" date="2019-03" db="EMBL/GenBank/DDBJ databases">
        <title>Metabolic reconstructions from genomes of highly enriched 'Candidatus Accumulibacter' and 'Candidatus Competibacter' bioreactor populations.</title>
        <authorList>
            <person name="Annavajhala M.K."/>
            <person name="Welles L."/>
            <person name="Abbas B."/>
            <person name="Sorokin D."/>
            <person name="Park H."/>
            <person name="Van Loosdrecht M."/>
            <person name="Chandran K."/>
        </authorList>
    </citation>
    <scope>NUCLEOTIDE SEQUENCE [LARGE SCALE GENOMIC DNA]</scope>
    <source>
        <strain evidence="2 3">SBR_G</strain>
    </source>
</reference>
<gene>
    <name evidence="2" type="ORF">E4P82_20340</name>
</gene>